<sequence length="88" mass="10040">MAKVSETKTIPRNQLENLRKSELVDMIITMRDDEGTANITMKLSEVMEELDNIKKLVVSPTSVINKKMDASEAKIDKQADVIYKQQQE</sequence>
<dbReference type="AlphaFoldDB" id="A0AAE1Q1T4"/>
<dbReference type="EMBL" id="JAWZYT010000802">
    <property type="protein sequence ID" value="KAK4318735.1"/>
    <property type="molecule type" value="Genomic_DNA"/>
</dbReference>
<evidence type="ECO:0000313" key="2">
    <source>
        <dbReference type="Proteomes" id="UP001292094"/>
    </source>
</evidence>
<evidence type="ECO:0000313" key="1">
    <source>
        <dbReference type="EMBL" id="KAK4318735.1"/>
    </source>
</evidence>
<name>A0AAE1Q1T4_9EUCA</name>
<dbReference type="Proteomes" id="UP001292094">
    <property type="component" value="Unassembled WGS sequence"/>
</dbReference>
<accession>A0AAE1Q1T4</accession>
<reference evidence="1" key="1">
    <citation type="submission" date="2023-11" db="EMBL/GenBank/DDBJ databases">
        <title>Genome assemblies of two species of porcelain crab, Petrolisthes cinctipes and Petrolisthes manimaculis (Anomura: Porcellanidae).</title>
        <authorList>
            <person name="Angst P."/>
        </authorList>
    </citation>
    <scope>NUCLEOTIDE SEQUENCE</scope>
    <source>
        <strain evidence="1">PB745_02</strain>
        <tissue evidence="1">Gill</tissue>
    </source>
</reference>
<gene>
    <name evidence="1" type="ORF">Pmani_010276</name>
</gene>
<protein>
    <submittedName>
        <fullName evidence="1">Uncharacterized protein</fullName>
    </submittedName>
</protein>
<organism evidence="1 2">
    <name type="scientific">Petrolisthes manimaculis</name>
    <dbReference type="NCBI Taxonomy" id="1843537"/>
    <lineage>
        <taxon>Eukaryota</taxon>
        <taxon>Metazoa</taxon>
        <taxon>Ecdysozoa</taxon>
        <taxon>Arthropoda</taxon>
        <taxon>Crustacea</taxon>
        <taxon>Multicrustacea</taxon>
        <taxon>Malacostraca</taxon>
        <taxon>Eumalacostraca</taxon>
        <taxon>Eucarida</taxon>
        <taxon>Decapoda</taxon>
        <taxon>Pleocyemata</taxon>
        <taxon>Anomura</taxon>
        <taxon>Galatheoidea</taxon>
        <taxon>Porcellanidae</taxon>
        <taxon>Petrolisthes</taxon>
    </lineage>
</organism>
<keyword evidence="2" id="KW-1185">Reference proteome</keyword>
<proteinExistence type="predicted"/>
<comment type="caution">
    <text evidence="1">The sequence shown here is derived from an EMBL/GenBank/DDBJ whole genome shotgun (WGS) entry which is preliminary data.</text>
</comment>